<dbReference type="AlphaFoldDB" id="M4EYC4"/>
<dbReference type="Proteomes" id="UP000011750">
    <property type="component" value="Chromosome A01"/>
</dbReference>
<proteinExistence type="predicted"/>
<keyword evidence="2" id="KW-1185">Reference proteome</keyword>
<protein>
    <submittedName>
        <fullName evidence="1">Uncharacterized protein</fullName>
    </submittedName>
</protein>
<evidence type="ECO:0000313" key="2">
    <source>
        <dbReference type="Proteomes" id="UP000011750"/>
    </source>
</evidence>
<dbReference type="HOGENOM" id="CLU_2907248_0_0_1"/>
<dbReference type="InParanoid" id="M4EYC4"/>
<organism evidence="1 2">
    <name type="scientific">Brassica campestris</name>
    <name type="common">Field mustard</name>
    <dbReference type="NCBI Taxonomy" id="3711"/>
    <lineage>
        <taxon>Eukaryota</taxon>
        <taxon>Viridiplantae</taxon>
        <taxon>Streptophyta</taxon>
        <taxon>Embryophyta</taxon>
        <taxon>Tracheophyta</taxon>
        <taxon>Spermatophyta</taxon>
        <taxon>Magnoliopsida</taxon>
        <taxon>eudicotyledons</taxon>
        <taxon>Gunneridae</taxon>
        <taxon>Pentapetalae</taxon>
        <taxon>rosids</taxon>
        <taxon>malvids</taxon>
        <taxon>Brassicales</taxon>
        <taxon>Brassicaceae</taxon>
        <taxon>Brassiceae</taxon>
        <taxon>Brassica</taxon>
    </lineage>
</organism>
<evidence type="ECO:0000313" key="1">
    <source>
        <dbReference type="EnsemblPlants" id="Bra033816.1-P"/>
    </source>
</evidence>
<name>M4EYC4_BRACM</name>
<sequence>MLLKRGVTGEEYSAELSFVCCSSGTQYLEYLNPWNFDSAVYGTTEELLEMRFTLSVSDSTEQ</sequence>
<reference evidence="1" key="3">
    <citation type="submission" date="2023-03" db="UniProtKB">
        <authorList>
            <consortium name="EnsemblPlants"/>
        </authorList>
    </citation>
    <scope>IDENTIFICATION</scope>
    <source>
        <strain evidence="1">cv. Chiifu-401-42</strain>
    </source>
</reference>
<reference evidence="1 2" key="1">
    <citation type="journal article" date="2011" name="Nat. Genet.">
        <title>The genome of the mesopolyploid crop species Brassica rapa.</title>
        <authorList>
            <consortium name="Brassica rapa Genome Sequencing Project Consortium"/>
            <person name="Wang X."/>
            <person name="Wang H."/>
            <person name="Wang J."/>
            <person name="Sun R."/>
            <person name="Wu J."/>
            <person name="Liu S."/>
            <person name="Bai Y."/>
            <person name="Mun J.H."/>
            <person name="Bancroft I."/>
            <person name="Cheng F."/>
            <person name="Huang S."/>
            <person name="Li X."/>
            <person name="Hua W."/>
            <person name="Wang J."/>
            <person name="Wang X."/>
            <person name="Freeling M."/>
            <person name="Pires J.C."/>
            <person name="Paterson A.H."/>
            <person name="Chalhoub B."/>
            <person name="Wang B."/>
            <person name="Hayward A."/>
            <person name="Sharpe A.G."/>
            <person name="Park B.S."/>
            <person name="Weisshaar B."/>
            <person name="Liu B."/>
            <person name="Li B."/>
            <person name="Liu B."/>
            <person name="Tong C."/>
            <person name="Song C."/>
            <person name="Duran C."/>
            <person name="Peng C."/>
            <person name="Geng C."/>
            <person name="Koh C."/>
            <person name="Lin C."/>
            <person name="Edwards D."/>
            <person name="Mu D."/>
            <person name="Shen D."/>
            <person name="Soumpourou E."/>
            <person name="Li F."/>
            <person name="Fraser F."/>
            <person name="Conant G."/>
            <person name="Lassalle G."/>
            <person name="King G.J."/>
            <person name="Bonnema G."/>
            <person name="Tang H."/>
            <person name="Wang H."/>
            <person name="Belcram H."/>
            <person name="Zhou H."/>
            <person name="Hirakawa H."/>
            <person name="Abe H."/>
            <person name="Guo H."/>
            <person name="Wang H."/>
            <person name="Jin H."/>
            <person name="Parkin I.A."/>
            <person name="Batley J."/>
            <person name="Kim J.S."/>
            <person name="Just J."/>
            <person name="Li J."/>
            <person name="Xu J."/>
            <person name="Deng J."/>
            <person name="Kim J.A."/>
            <person name="Li J."/>
            <person name="Yu J."/>
            <person name="Meng J."/>
            <person name="Wang J."/>
            <person name="Min J."/>
            <person name="Poulain J."/>
            <person name="Wang J."/>
            <person name="Hatakeyama K."/>
            <person name="Wu K."/>
            <person name="Wang L."/>
            <person name="Fang L."/>
            <person name="Trick M."/>
            <person name="Links M.G."/>
            <person name="Zhao M."/>
            <person name="Jin M."/>
            <person name="Ramchiary N."/>
            <person name="Drou N."/>
            <person name="Berkman P.J."/>
            <person name="Cai Q."/>
            <person name="Huang Q."/>
            <person name="Li R."/>
            <person name="Tabata S."/>
            <person name="Cheng S."/>
            <person name="Zhang S."/>
            <person name="Zhang S."/>
            <person name="Huang S."/>
            <person name="Sato S."/>
            <person name="Sun S."/>
            <person name="Kwon S.J."/>
            <person name="Choi S.R."/>
            <person name="Lee T.H."/>
            <person name="Fan W."/>
            <person name="Zhao X."/>
            <person name="Tan X."/>
            <person name="Xu X."/>
            <person name="Wang Y."/>
            <person name="Qiu Y."/>
            <person name="Yin Y."/>
            <person name="Li Y."/>
            <person name="Du Y."/>
            <person name="Liao Y."/>
            <person name="Lim Y."/>
            <person name="Narusaka Y."/>
            <person name="Wang Y."/>
            <person name="Wang Z."/>
            <person name="Li Z."/>
            <person name="Wang Z."/>
            <person name="Xiong Z."/>
            <person name="Zhang Z."/>
        </authorList>
    </citation>
    <scope>NUCLEOTIDE SEQUENCE [LARGE SCALE GENOMIC DNA]</scope>
    <source>
        <strain evidence="1 2">cv. Chiifu-401-42</strain>
    </source>
</reference>
<accession>M4EYC4</accession>
<dbReference type="Gramene" id="Bra033816.1">
    <property type="protein sequence ID" value="Bra033816.1-P"/>
    <property type="gene ID" value="Bra033816"/>
</dbReference>
<reference evidence="1 2" key="2">
    <citation type="journal article" date="2018" name="Hortic Res">
        <title>Improved Brassica rapa reference genome by single-molecule sequencing and chromosome conformation capture technologies.</title>
        <authorList>
            <person name="Zhang L."/>
            <person name="Cai X."/>
            <person name="Wu J."/>
            <person name="Liu M."/>
            <person name="Grob S."/>
            <person name="Cheng F."/>
            <person name="Liang J."/>
            <person name="Cai C."/>
            <person name="Liu Z."/>
            <person name="Liu B."/>
            <person name="Wang F."/>
            <person name="Li S."/>
            <person name="Liu F."/>
            <person name="Li X."/>
            <person name="Cheng L."/>
            <person name="Yang W."/>
            <person name="Li M.H."/>
            <person name="Grossniklaus U."/>
            <person name="Zheng H."/>
            <person name="Wang X."/>
        </authorList>
    </citation>
    <scope>NUCLEOTIDE SEQUENCE [LARGE SCALE GENOMIC DNA]</scope>
    <source>
        <strain evidence="1 2">cv. Chiifu-401-42</strain>
    </source>
</reference>
<dbReference type="EnsemblPlants" id="Bra033816.1">
    <property type="protein sequence ID" value="Bra033816.1-P"/>
    <property type="gene ID" value="Bra033816"/>
</dbReference>